<sequence>MEKKIIEEYEINSSTLIIFPLKYGSKVYSKIIELEEEFISPFRPIDIIKKSCIFFGCSYEGRKEGTRQLIGITHKVPISISPTNFIYFFPTTSPENIQCIWIAHEHIIDFKKGSKDTTNVTFINKACVEVPISYTSFQNQYLRTVLLRSKLSQRLEETTWEFYTKRQKASEEKSNYLTAGNRKWHERSGSI</sequence>
<dbReference type="Proteomes" id="UP001290455">
    <property type="component" value="Unassembled WGS sequence"/>
</dbReference>
<evidence type="ECO:0000313" key="1">
    <source>
        <dbReference type="EMBL" id="MDZ5470239.1"/>
    </source>
</evidence>
<keyword evidence="2" id="KW-1185">Reference proteome</keyword>
<dbReference type="InterPro" id="IPR010461">
    <property type="entry name" value="ComK"/>
</dbReference>
<proteinExistence type="predicted"/>
<gene>
    <name evidence="1" type="ORF">SM124_00625</name>
</gene>
<accession>A0ABU5ISX7</accession>
<dbReference type="Pfam" id="PF06338">
    <property type="entry name" value="ComK"/>
    <property type="match status" value="1"/>
</dbReference>
<name>A0ABU5ISX7_9BACI</name>
<organism evidence="1 2">
    <name type="scientific">Robertmurraya mangrovi</name>
    <dbReference type="NCBI Taxonomy" id="3098077"/>
    <lineage>
        <taxon>Bacteria</taxon>
        <taxon>Bacillati</taxon>
        <taxon>Bacillota</taxon>
        <taxon>Bacilli</taxon>
        <taxon>Bacillales</taxon>
        <taxon>Bacillaceae</taxon>
        <taxon>Robertmurraya</taxon>
    </lineage>
</organism>
<evidence type="ECO:0000313" key="2">
    <source>
        <dbReference type="Proteomes" id="UP001290455"/>
    </source>
</evidence>
<protein>
    <submittedName>
        <fullName evidence="1">Competence protein ComK</fullName>
    </submittedName>
</protein>
<reference evidence="1 2" key="1">
    <citation type="submission" date="2023-11" db="EMBL/GenBank/DDBJ databases">
        <title>Bacillus jintuensis, isolated from a mudflat on the Beibu Gulf coast.</title>
        <authorList>
            <person name="Li M."/>
        </authorList>
    </citation>
    <scope>NUCLEOTIDE SEQUENCE [LARGE SCALE GENOMIC DNA]</scope>
    <source>
        <strain evidence="1 2">31A1R</strain>
    </source>
</reference>
<dbReference type="PIRSF" id="PIRSF011560">
    <property type="entry name" value="ComK"/>
    <property type="match status" value="1"/>
</dbReference>
<dbReference type="RefSeq" id="WP_322444549.1">
    <property type="nucleotide sequence ID" value="NZ_JAXOFX010000001.1"/>
</dbReference>
<dbReference type="EMBL" id="JAXOFX010000001">
    <property type="protein sequence ID" value="MDZ5470239.1"/>
    <property type="molecule type" value="Genomic_DNA"/>
</dbReference>
<comment type="caution">
    <text evidence="1">The sequence shown here is derived from an EMBL/GenBank/DDBJ whole genome shotgun (WGS) entry which is preliminary data.</text>
</comment>